<gene>
    <name evidence="2" type="ORF">JQX41_13780</name>
    <name evidence="3" type="ORF">JQX48_13790</name>
</gene>
<dbReference type="Proteomes" id="UP000809440">
    <property type="component" value="Unassembled WGS sequence"/>
</dbReference>
<dbReference type="EMBL" id="JAFBXF010000008">
    <property type="protein sequence ID" value="MBM2418050.1"/>
    <property type="molecule type" value="Genomic_DNA"/>
</dbReference>
<dbReference type="AlphaFoldDB" id="A0A9Q2S0F9"/>
<feature type="transmembrane region" description="Helical" evidence="1">
    <location>
        <begin position="28"/>
        <end position="50"/>
    </location>
</feature>
<sequence length="55" mass="5795">MIVIAGALLGAIIGAMTAKKRKGNRADMWQYGAVYAIAFALGGLILTIAIEKLVF</sequence>
<evidence type="ECO:0000313" key="2">
    <source>
        <dbReference type="EMBL" id="MBM2413381.1"/>
    </source>
</evidence>
<proteinExistence type="predicted"/>
<dbReference type="OrthoDB" id="7876494at2"/>
<organism evidence="2 4">
    <name type="scientific">Marivita cryptomonadis</name>
    <dbReference type="NCBI Taxonomy" id="505252"/>
    <lineage>
        <taxon>Bacteria</taxon>
        <taxon>Pseudomonadati</taxon>
        <taxon>Pseudomonadota</taxon>
        <taxon>Alphaproteobacteria</taxon>
        <taxon>Rhodobacterales</taxon>
        <taxon>Roseobacteraceae</taxon>
        <taxon>Marivita</taxon>
    </lineage>
</organism>
<evidence type="ECO:0000313" key="4">
    <source>
        <dbReference type="Proteomes" id="UP000755667"/>
    </source>
</evidence>
<evidence type="ECO:0000313" key="3">
    <source>
        <dbReference type="EMBL" id="MBM2418050.1"/>
    </source>
</evidence>
<evidence type="ECO:0000313" key="5">
    <source>
        <dbReference type="Proteomes" id="UP000809440"/>
    </source>
</evidence>
<evidence type="ECO:0000256" key="1">
    <source>
        <dbReference type="SAM" id="Phobius"/>
    </source>
</evidence>
<reference evidence="2 5" key="1">
    <citation type="submission" date="2021-01" db="EMBL/GenBank/DDBJ databases">
        <title>Diatom-associated Roseobacters Show Island Model of Population Structure.</title>
        <authorList>
            <person name="Qu L."/>
            <person name="Feng X."/>
            <person name="Chen Y."/>
            <person name="Li L."/>
            <person name="Wang X."/>
            <person name="Hu Z."/>
            <person name="Wang H."/>
            <person name="Luo H."/>
        </authorList>
    </citation>
    <scope>NUCLEOTIDE SEQUENCE</scope>
    <source>
        <strain evidence="3 5">CC28-63</strain>
        <strain evidence="2">CC28-69</strain>
    </source>
</reference>
<keyword evidence="1" id="KW-1133">Transmembrane helix</keyword>
<keyword evidence="1" id="KW-0472">Membrane</keyword>
<keyword evidence="1" id="KW-0812">Transmembrane</keyword>
<keyword evidence="2" id="KW-0012">Acyltransferase</keyword>
<accession>A0A9Q2S0F9</accession>
<dbReference type="RefSeq" id="WP_085629526.1">
    <property type="nucleotide sequence ID" value="NZ_JAFBWU010000008.1"/>
</dbReference>
<name>A0A9Q2S0F9_9RHOB</name>
<dbReference type="EMBL" id="JAFBXE010000008">
    <property type="protein sequence ID" value="MBM2413381.1"/>
    <property type="molecule type" value="Genomic_DNA"/>
</dbReference>
<dbReference type="GeneID" id="62641176"/>
<keyword evidence="5" id="KW-1185">Reference proteome</keyword>
<comment type="caution">
    <text evidence="2">The sequence shown here is derived from an EMBL/GenBank/DDBJ whole genome shotgun (WGS) entry which is preliminary data.</text>
</comment>
<protein>
    <submittedName>
        <fullName evidence="2">Apolipoprotein acyltransferase</fullName>
    </submittedName>
</protein>
<keyword evidence="2" id="KW-0808">Transferase</keyword>
<dbReference type="GO" id="GO:0016746">
    <property type="term" value="F:acyltransferase activity"/>
    <property type="evidence" value="ECO:0007669"/>
    <property type="project" value="UniProtKB-KW"/>
</dbReference>
<dbReference type="Proteomes" id="UP000755667">
    <property type="component" value="Unassembled WGS sequence"/>
</dbReference>